<dbReference type="PANTHER" id="PTHR43511">
    <property type="match status" value="1"/>
</dbReference>
<evidence type="ECO:0000256" key="9">
    <source>
        <dbReference type="PIRNR" id="PIRNR000806"/>
    </source>
</evidence>
<dbReference type="PIRSF" id="PIRSF000806">
    <property type="entry name" value="UDPGP"/>
    <property type="match status" value="1"/>
</dbReference>
<dbReference type="InterPro" id="IPR029044">
    <property type="entry name" value="Nucleotide-diphossugar_trans"/>
</dbReference>
<dbReference type="GO" id="GO:0006011">
    <property type="term" value="P:UDP-alpha-D-glucose metabolic process"/>
    <property type="evidence" value="ECO:0007669"/>
    <property type="project" value="UniProtKB-UniRule"/>
</dbReference>
<evidence type="ECO:0000256" key="8">
    <source>
        <dbReference type="ARBA" id="ARBA00047432"/>
    </source>
</evidence>
<protein>
    <recommendedName>
        <fullName evidence="4 9">UTP--glucose-1-phosphate uridylyltransferase</fullName>
        <ecNumber evidence="3 9">2.7.7.9</ecNumber>
    </recommendedName>
</protein>
<dbReference type="FunFam" id="2.160.10.10:FF:000001">
    <property type="entry name" value="UTP--glucose-1-phosphate uridylyltransferase"/>
    <property type="match status" value="1"/>
</dbReference>
<evidence type="ECO:0000256" key="4">
    <source>
        <dbReference type="ARBA" id="ARBA00019048"/>
    </source>
</evidence>
<evidence type="ECO:0000256" key="1">
    <source>
        <dbReference type="ARBA" id="ARBA00010401"/>
    </source>
</evidence>
<dbReference type="InterPro" id="IPR016267">
    <property type="entry name" value="UDPGP_trans"/>
</dbReference>
<keyword evidence="6 9" id="KW-0548">Nucleotidyltransferase</keyword>
<name>A0A915PW90_9BILA</name>
<evidence type="ECO:0000256" key="7">
    <source>
        <dbReference type="ARBA" id="ARBA00023579"/>
    </source>
</evidence>
<evidence type="ECO:0000256" key="3">
    <source>
        <dbReference type="ARBA" id="ARBA00012415"/>
    </source>
</evidence>
<evidence type="ECO:0000313" key="12">
    <source>
        <dbReference type="WBParaSite" id="sdigi.contig300.g7222.t1"/>
    </source>
</evidence>
<proteinExistence type="inferred from homology"/>
<organism evidence="11 12">
    <name type="scientific">Setaria digitata</name>
    <dbReference type="NCBI Taxonomy" id="48799"/>
    <lineage>
        <taxon>Eukaryota</taxon>
        <taxon>Metazoa</taxon>
        <taxon>Ecdysozoa</taxon>
        <taxon>Nematoda</taxon>
        <taxon>Chromadorea</taxon>
        <taxon>Rhabditida</taxon>
        <taxon>Spirurina</taxon>
        <taxon>Spiruromorpha</taxon>
        <taxon>Filarioidea</taxon>
        <taxon>Setariidae</taxon>
        <taxon>Setaria</taxon>
    </lineage>
</organism>
<comment type="function">
    <text evidence="7">UTP--glucose-1-phosphate uridylyltransferase catalyzing the conversion of glucose-1-phosphate into UDP-glucose, a crucial precursor for the production of glycogen.</text>
</comment>
<feature type="binding site" evidence="10">
    <location>
        <position position="167"/>
    </location>
    <ligand>
        <name>substrate</name>
    </ligand>
</feature>
<dbReference type="AlphaFoldDB" id="A0A915PW90"/>
<dbReference type="WBParaSite" id="sdigi.contig300.g7222.t1">
    <property type="protein sequence ID" value="sdigi.contig300.g7222.t1"/>
    <property type="gene ID" value="sdigi.contig300.g7222"/>
</dbReference>
<dbReference type="GO" id="GO:0003983">
    <property type="term" value="F:UTP:glucose-1-phosphate uridylyltransferase activity"/>
    <property type="evidence" value="ECO:0007669"/>
    <property type="project" value="UniProtKB-EC"/>
</dbReference>
<accession>A0A915PW90</accession>
<evidence type="ECO:0000256" key="2">
    <source>
        <dbReference type="ARBA" id="ARBA00011823"/>
    </source>
</evidence>
<evidence type="ECO:0000256" key="5">
    <source>
        <dbReference type="ARBA" id="ARBA00022679"/>
    </source>
</evidence>
<keyword evidence="5 9" id="KW-0808">Transferase</keyword>
<comment type="similarity">
    <text evidence="1 9">Belongs to the UDPGP type 1 family.</text>
</comment>
<dbReference type="Proteomes" id="UP000887581">
    <property type="component" value="Unplaced"/>
</dbReference>
<evidence type="ECO:0000313" key="11">
    <source>
        <dbReference type="Proteomes" id="UP000887581"/>
    </source>
</evidence>
<keyword evidence="11" id="KW-1185">Reference proteome</keyword>
<dbReference type="Pfam" id="PF01704">
    <property type="entry name" value="UDPGP"/>
    <property type="match status" value="2"/>
</dbReference>
<dbReference type="EC" id="2.7.7.9" evidence="3 9"/>
<comment type="catalytic activity">
    <reaction evidence="8">
        <text>alpha-D-glucose 1-phosphate + UTP + H(+) = UDP-alpha-D-glucose + diphosphate</text>
        <dbReference type="Rhea" id="RHEA:19889"/>
        <dbReference type="ChEBI" id="CHEBI:15378"/>
        <dbReference type="ChEBI" id="CHEBI:33019"/>
        <dbReference type="ChEBI" id="CHEBI:46398"/>
        <dbReference type="ChEBI" id="CHEBI:58601"/>
        <dbReference type="ChEBI" id="CHEBI:58885"/>
        <dbReference type="EC" id="2.7.7.9"/>
    </reaction>
    <physiologicalReaction direction="left-to-right" evidence="8">
        <dbReference type="Rhea" id="RHEA:19890"/>
    </physiologicalReaction>
</comment>
<sequence>MSSQEVDQFLSDDVRKLFRNISDRFKELFVNDKRTEFDAEIFLSLFKQYLTESATIDWNKMKPLSLEFQQDYDSLPDSSGIEERGEIAKHLSVVKLNGGLGTTMGCDGPKSLIELRNEMTFLDFAIGHVQGKDCFIDAFFSGTVEGESRKLVQCILFHILIWYPPGHGNVFKSMHFTGVLDELLAQGRDICFISNIDNTGATIDLRIAKFMLEKDLEYVMECTEKTEVDRKGGTLIEINGYIMHLEMPQVPKDHVDDFCSTDIFKIFNTNNIWVNLKAVKKKLAGMKMEIIVNRKFLSNGEPVNQLETSVGGAIRNFDKVLSVKVPRFRFLPVKNAGDLLAIMSDLYEVTENSSLHFVRTEKAPPVIQLSDHFNKISEFRKRFCEIPRLKQLKRLKIVGDVYFGHNIILKGNVEIISDKGQQLKVPDGECLENVKLIQTAQSEIQKMPLQY</sequence>
<evidence type="ECO:0000256" key="6">
    <source>
        <dbReference type="ARBA" id="ARBA00022695"/>
    </source>
</evidence>
<dbReference type="SUPFAM" id="SSF53448">
    <property type="entry name" value="Nucleotide-diphospho-sugar transferases"/>
    <property type="match status" value="1"/>
</dbReference>
<dbReference type="Gene3D" id="3.90.550.10">
    <property type="entry name" value="Spore Coat Polysaccharide Biosynthesis Protein SpsA, Chain A"/>
    <property type="match status" value="2"/>
</dbReference>
<dbReference type="InterPro" id="IPR002618">
    <property type="entry name" value="UDPGP_fam"/>
</dbReference>
<evidence type="ECO:0000256" key="10">
    <source>
        <dbReference type="PIRSR" id="PIRSR000806-1"/>
    </source>
</evidence>
<dbReference type="Gene3D" id="2.160.10.10">
    <property type="entry name" value="Hexapeptide repeat proteins"/>
    <property type="match status" value="1"/>
</dbReference>
<comment type="subunit">
    <text evidence="2">Homooctamer.</text>
</comment>
<reference evidence="12" key="1">
    <citation type="submission" date="2022-11" db="UniProtKB">
        <authorList>
            <consortium name="WormBaseParasite"/>
        </authorList>
    </citation>
    <scope>IDENTIFICATION</scope>
</reference>